<feature type="domain" description="Phospholipase A2-like central" evidence="9">
    <location>
        <begin position="30"/>
        <end position="152"/>
    </location>
</feature>
<feature type="active site" evidence="4">
    <location>
        <position position="125"/>
    </location>
</feature>
<keyword evidence="3 6" id="KW-1015">Disulfide bond</keyword>
<accession>A0ABD3WV62</accession>
<evidence type="ECO:0000256" key="7">
    <source>
        <dbReference type="RuleBase" id="RU003654"/>
    </source>
</evidence>
<feature type="binding site" evidence="5">
    <location>
        <position position="59"/>
    </location>
    <ligand>
        <name>Ca(2+)</name>
        <dbReference type="ChEBI" id="CHEBI:29108"/>
    </ligand>
</feature>
<dbReference type="InterPro" id="IPR036444">
    <property type="entry name" value="PLipase_A2_dom_sf"/>
</dbReference>
<keyword evidence="11" id="KW-1185">Reference proteome</keyword>
<keyword evidence="8" id="KW-0732">Signal</keyword>
<name>A0ABD3WV62_SINWO</name>
<feature type="chain" id="PRO_5044530950" description="Phospholipase A2" evidence="8">
    <location>
        <begin position="20"/>
        <end position="162"/>
    </location>
</feature>
<comment type="catalytic activity">
    <reaction evidence="8">
        <text>a 1,2-diacyl-sn-glycero-3-phosphocholine + H2O = a 1-acyl-sn-glycero-3-phosphocholine + a fatty acid + H(+)</text>
        <dbReference type="Rhea" id="RHEA:15801"/>
        <dbReference type="ChEBI" id="CHEBI:15377"/>
        <dbReference type="ChEBI" id="CHEBI:15378"/>
        <dbReference type="ChEBI" id="CHEBI:28868"/>
        <dbReference type="ChEBI" id="CHEBI:57643"/>
        <dbReference type="ChEBI" id="CHEBI:58168"/>
        <dbReference type="EC" id="3.1.1.4"/>
    </reaction>
</comment>
<feature type="active site" evidence="4">
    <location>
        <position position="75"/>
    </location>
</feature>
<gene>
    <name evidence="10" type="ORF">ACJMK2_035510</name>
</gene>
<evidence type="ECO:0000259" key="9">
    <source>
        <dbReference type="SMART" id="SM00085"/>
    </source>
</evidence>
<dbReference type="PROSITE" id="PS00118">
    <property type="entry name" value="PA2_HIS"/>
    <property type="match status" value="1"/>
</dbReference>
<dbReference type="InterPro" id="IPR033112">
    <property type="entry name" value="PLA2_Asp_AS"/>
</dbReference>
<feature type="disulfide bond" evidence="6">
    <location>
        <begin position="111"/>
        <end position="122"/>
    </location>
</feature>
<dbReference type="PANTHER" id="PTHR11716">
    <property type="entry name" value="PHOSPHOLIPASE A2 FAMILY MEMBER"/>
    <property type="match status" value="1"/>
</dbReference>
<keyword evidence="5 8" id="KW-0106">Calcium</keyword>
<feature type="disulfide bond" evidence="6">
    <location>
        <begin position="71"/>
        <end position="131"/>
    </location>
</feature>
<evidence type="ECO:0000256" key="3">
    <source>
        <dbReference type="ARBA" id="ARBA00023157"/>
    </source>
</evidence>
<evidence type="ECO:0000256" key="8">
    <source>
        <dbReference type="RuleBase" id="RU361236"/>
    </source>
</evidence>
<feature type="disulfide bond" evidence="6">
    <location>
        <begin position="87"/>
        <end position="117"/>
    </location>
</feature>
<dbReference type="GO" id="GO:0006629">
    <property type="term" value="P:lipid metabolic process"/>
    <property type="evidence" value="ECO:0007669"/>
    <property type="project" value="UniProtKB-KW"/>
</dbReference>
<dbReference type="GO" id="GO:0005576">
    <property type="term" value="C:extracellular region"/>
    <property type="evidence" value="ECO:0007669"/>
    <property type="project" value="UniProtKB-SubCell"/>
</dbReference>
<evidence type="ECO:0000256" key="5">
    <source>
        <dbReference type="PIRSR" id="PIRSR601211-2"/>
    </source>
</evidence>
<evidence type="ECO:0000313" key="10">
    <source>
        <dbReference type="EMBL" id="KAL3877866.1"/>
    </source>
</evidence>
<keyword evidence="2 8" id="KW-0964">Secreted</keyword>
<dbReference type="EC" id="3.1.1.4" evidence="8"/>
<dbReference type="Proteomes" id="UP001634394">
    <property type="component" value="Unassembled WGS sequence"/>
</dbReference>
<dbReference type="InterPro" id="IPR001211">
    <property type="entry name" value="PLA2"/>
</dbReference>
<evidence type="ECO:0000256" key="4">
    <source>
        <dbReference type="PIRSR" id="PIRSR601211-1"/>
    </source>
</evidence>
<feature type="binding site" evidence="5">
    <location>
        <position position="57"/>
    </location>
    <ligand>
        <name>Ca(2+)</name>
        <dbReference type="ChEBI" id="CHEBI:29108"/>
    </ligand>
</feature>
<feature type="disulfide bond" evidence="6">
    <location>
        <begin position="78"/>
        <end position="124"/>
    </location>
</feature>
<dbReference type="GO" id="GO:0004623">
    <property type="term" value="F:phospholipase A2 activity"/>
    <property type="evidence" value="ECO:0007669"/>
    <property type="project" value="UniProtKB-EC"/>
</dbReference>
<comment type="subcellular location">
    <subcellularLocation>
        <location evidence="1 8">Secreted</location>
    </subcellularLocation>
</comment>
<organism evidence="10 11">
    <name type="scientific">Sinanodonta woodiana</name>
    <name type="common">Chinese pond mussel</name>
    <name type="synonym">Anodonta woodiana</name>
    <dbReference type="NCBI Taxonomy" id="1069815"/>
    <lineage>
        <taxon>Eukaryota</taxon>
        <taxon>Metazoa</taxon>
        <taxon>Spiralia</taxon>
        <taxon>Lophotrochozoa</taxon>
        <taxon>Mollusca</taxon>
        <taxon>Bivalvia</taxon>
        <taxon>Autobranchia</taxon>
        <taxon>Heteroconchia</taxon>
        <taxon>Palaeoheterodonta</taxon>
        <taxon>Unionida</taxon>
        <taxon>Unionoidea</taxon>
        <taxon>Unionidae</taxon>
        <taxon>Unioninae</taxon>
        <taxon>Sinanodonta</taxon>
    </lineage>
</organism>
<comment type="similarity">
    <text evidence="7">Belongs to the phospholipase A2 family.</text>
</comment>
<evidence type="ECO:0000256" key="6">
    <source>
        <dbReference type="PIRSR" id="PIRSR601211-3"/>
    </source>
</evidence>
<feature type="binding site" evidence="5">
    <location>
        <position position="76"/>
    </location>
    <ligand>
        <name>Ca(2+)</name>
        <dbReference type="ChEBI" id="CHEBI:29108"/>
    </ligand>
</feature>
<dbReference type="EMBL" id="JBJQND010000005">
    <property type="protein sequence ID" value="KAL3877866.1"/>
    <property type="molecule type" value="Genomic_DNA"/>
</dbReference>
<evidence type="ECO:0000256" key="2">
    <source>
        <dbReference type="ARBA" id="ARBA00022525"/>
    </source>
</evidence>
<dbReference type="Gene3D" id="1.20.90.10">
    <property type="entry name" value="Phospholipase A2 domain"/>
    <property type="match status" value="1"/>
</dbReference>
<feature type="binding site" evidence="5">
    <location>
        <position position="55"/>
    </location>
    <ligand>
        <name>Ca(2+)</name>
        <dbReference type="ChEBI" id="CHEBI:29108"/>
    </ligand>
</feature>
<dbReference type="SMART" id="SM00085">
    <property type="entry name" value="PA2c"/>
    <property type="match status" value="1"/>
</dbReference>
<feature type="signal peptide" evidence="8">
    <location>
        <begin position="1"/>
        <end position="19"/>
    </location>
</feature>
<reference evidence="10 11" key="1">
    <citation type="submission" date="2024-11" db="EMBL/GenBank/DDBJ databases">
        <title>Chromosome-level genome assembly of the freshwater bivalve Anodonta woodiana.</title>
        <authorList>
            <person name="Chen X."/>
        </authorList>
    </citation>
    <scope>NUCLEOTIDE SEQUENCE [LARGE SCALE GENOMIC DNA]</scope>
    <source>
        <strain evidence="10">MN2024</strain>
        <tissue evidence="10">Gills</tissue>
    </source>
</reference>
<protein>
    <recommendedName>
        <fullName evidence="8">Phospholipase A2</fullName>
        <ecNumber evidence="8">3.1.1.4</ecNumber>
    </recommendedName>
</protein>
<dbReference type="PRINTS" id="PR00389">
    <property type="entry name" value="PHPHLIPASEA2"/>
</dbReference>
<keyword evidence="5" id="KW-0479">Metal-binding</keyword>
<comment type="caution">
    <text evidence="10">The sequence shown here is derived from an EMBL/GenBank/DDBJ whole genome shotgun (WGS) entry which is preliminary data.</text>
</comment>
<dbReference type="AlphaFoldDB" id="A0ABD3WV62"/>
<keyword evidence="8" id="KW-0378">Hydrolase</keyword>
<keyword evidence="8" id="KW-0443">Lipid metabolism</keyword>
<sequence length="162" mass="18661">MKIAIQIIITTIVLDTAHASDTNRVRVKRRLNQFGTMVRLMTGHNPLDFNGYGNYCGFGGHGKPVDKIDRCCMLHDWCYRDINRNECESILHTEPYIRMYRFESQGKNVTCRDPEICPRAVCECDKAVSECFAQNLNEYNDKMKTVMGRFISKTAKKLNVTP</sequence>
<comment type="cofactor">
    <cofactor evidence="5">
        <name>Ca(2+)</name>
        <dbReference type="ChEBI" id="CHEBI:29108"/>
    </cofactor>
    <text evidence="5">Binds 1 Ca(2+) ion per subunit.</text>
</comment>
<dbReference type="PANTHER" id="PTHR11716:SF100">
    <property type="entry name" value="PHOSPHOLIPASE A2"/>
    <property type="match status" value="1"/>
</dbReference>
<dbReference type="CDD" id="cd00125">
    <property type="entry name" value="PLA2c"/>
    <property type="match status" value="1"/>
</dbReference>
<dbReference type="Pfam" id="PF00068">
    <property type="entry name" value="Phospholip_A2_1"/>
    <property type="match status" value="1"/>
</dbReference>
<evidence type="ECO:0000313" key="11">
    <source>
        <dbReference type="Proteomes" id="UP001634394"/>
    </source>
</evidence>
<feature type="disulfide bond" evidence="6">
    <location>
        <begin position="56"/>
        <end position="72"/>
    </location>
</feature>
<dbReference type="InterPro" id="IPR033113">
    <property type="entry name" value="PLA2_histidine"/>
</dbReference>
<dbReference type="SUPFAM" id="SSF48619">
    <property type="entry name" value="Phospholipase A2, PLA2"/>
    <property type="match status" value="1"/>
</dbReference>
<proteinExistence type="inferred from homology"/>
<evidence type="ECO:0000256" key="1">
    <source>
        <dbReference type="ARBA" id="ARBA00004613"/>
    </source>
</evidence>
<dbReference type="InterPro" id="IPR016090">
    <property type="entry name" value="PLA2-like_dom"/>
</dbReference>
<dbReference type="PROSITE" id="PS00119">
    <property type="entry name" value="PA2_ASP"/>
    <property type="match status" value="1"/>
</dbReference>